<evidence type="ECO:0000256" key="2">
    <source>
        <dbReference type="SAM" id="MobiDB-lite"/>
    </source>
</evidence>
<dbReference type="GO" id="GO:0003676">
    <property type="term" value="F:nucleic acid binding"/>
    <property type="evidence" value="ECO:0007669"/>
    <property type="project" value="InterPro"/>
</dbReference>
<dbReference type="CDD" id="cd04658">
    <property type="entry name" value="Piwi_piwi-like_Euk"/>
    <property type="match status" value="1"/>
</dbReference>
<keyword evidence="1" id="KW-0175">Coiled coil</keyword>
<dbReference type="Gene3D" id="3.40.50.2300">
    <property type="match status" value="1"/>
</dbReference>
<dbReference type="InterPro" id="IPR012337">
    <property type="entry name" value="RNaseH-like_sf"/>
</dbReference>
<evidence type="ECO:0000256" key="1">
    <source>
        <dbReference type="SAM" id="Coils"/>
    </source>
</evidence>
<organism evidence="4">
    <name type="scientific">Heliothis virescens</name>
    <name type="common">Tobacco budworm moth</name>
    <dbReference type="NCBI Taxonomy" id="7102"/>
    <lineage>
        <taxon>Eukaryota</taxon>
        <taxon>Metazoa</taxon>
        <taxon>Ecdysozoa</taxon>
        <taxon>Arthropoda</taxon>
        <taxon>Hexapoda</taxon>
        <taxon>Insecta</taxon>
        <taxon>Pterygota</taxon>
        <taxon>Neoptera</taxon>
        <taxon>Endopterygota</taxon>
        <taxon>Lepidoptera</taxon>
        <taxon>Glossata</taxon>
        <taxon>Ditrysia</taxon>
        <taxon>Noctuoidea</taxon>
        <taxon>Noctuidae</taxon>
        <taxon>Heliothinae</taxon>
        <taxon>Heliothis</taxon>
    </lineage>
</organism>
<dbReference type="InterPro" id="IPR036397">
    <property type="entry name" value="RNaseH_sf"/>
</dbReference>
<dbReference type="PANTHER" id="PTHR22891">
    <property type="entry name" value="EUKARYOTIC TRANSLATION INITIATION FACTOR 2C"/>
    <property type="match status" value="1"/>
</dbReference>
<dbReference type="Gene3D" id="3.30.420.10">
    <property type="entry name" value="Ribonuclease H-like superfamily/Ribonuclease H"/>
    <property type="match status" value="1"/>
</dbReference>
<protein>
    <recommendedName>
        <fullName evidence="3">Piwi domain-containing protein</fullName>
    </recommendedName>
</protein>
<dbReference type="FunFam" id="3.30.420.10:FF:000014">
    <property type="entry name" value="Piwi-like RNA-mediated gene silencing 1"/>
    <property type="match status" value="1"/>
</dbReference>
<feature type="coiled-coil region" evidence="1">
    <location>
        <begin position="94"/>
        <end position="142"/>
    </location>
</feature>
<evidence type="ECO:0000313" key="4">
    <source>
        <dbReference type="EMBL" id="PCG63479.1"/>
    </source>
</evidence>
<name>A0A2A4IUY8_HELVI</name>
<dbReference type="AlphaFoldDB" id="A0A2A4IUY8"/>
<dbReference type="Pfam" id="PF02171">
    <property type="entry name" value="Piwi"/>
    <property type="match status" value="1"/>
</dbReference>
<dbReference type="PROSITE" id="PS50822">
    <property type="entry name" value="PIWI"/>
    <property type="match status" value="1"/>
</dbReference>
<proteinExistence type="predicted"/>
<dbReference type="SMART" id="SM00950">
    <property type="entry name" value="Piwi"/>
    <property type="match status" value="1"/>
</dbReference>
<feature type="domain" description="Piwi" evidence="3">
    <location>
        <begin position="248"/>
        <end position="511"/>
    </location>
</feature>
<comment type="caution">
    <text evidence="4">The sequence shown here is derived from an EMBL/GenBank/DDBJ whole genome shotgun (WGS) entry which is preliminary data.</text>
</comment>
<feature type="compositionally biased region" description="Low complexity" evidence="2">
    <location>
        <begin position="1"/>
        <end position="17"/>
    </location>
</feature>
<sequence>MSLARTPPASPSSLTPSVAGGSARNTMLSFTKAVIDSQLHHSESEPDLHSLAINKNKKRKHDEEETDVMSLIKDMFASFSKEQEIRFQELKSSMDLMSNKYDEFLTKINALELERKSDKALIKDLEEKLEAVERKSRSTGVEIRNIPKHSMETKETLCQEIIQLGKMIDVSIDHSTIKDVYRLKSKDESNPVIVDLTTVMLKDKVLKAVKSFNKTKTKGNKLNTTHLNPNYQAKPLYISETLTSKAQKVINARTLMNQNKIRSITQKILLQMNCKLGGTLWNINIPFKSAMVIGIDSHHDASRKKQSVCAFVASYNQSMTHWYSRVVFQSKGQEIVDSLKDCLVDSLKHYIKVNSQLPERIIIYRDGVGDGEFKVLQNYEIPQMEISLSLFEGEYKPLITYIVVQKRINTRIFMKCGNSLENPNPGTIVDHGVTRRDWYDFLIVSQKVNQGTVTPTHYVVIHDTSDMTPDQCQRITYKLCHLYYNWPGTVRVPAPCQYAHKLAYLVGNSIHQHPASVLQDKLFFL</sequence>
<evidence type="ECO:0000259" key="3">
    <source>
        <dbReference type="PROSITE" id="PS50822"/>
    </source>
</evidence>
<dbReference type="STRING" id="7102.A0A2A4IUY8"/>
<dbReference type="EMBL" id="NWSH01006379">
    <property type="protein sequence ID" value="PCG63479.1"/>
    <property type="molecule type" value="Genomic_DNA"/>
</dbReference>
<gene>
    <name evidence="4" type="ORF">B5V51_12233</name>
</gene>
<feature type="region of interest" description="Disordered" evidence="2">
    <location>
        <begin position="1"/>
        <end position="21"/>
    </location>
</feature>
<dbReference type="SUPFAM" id="SSF53098">
    <property type="entry name" value="Ribonuclease H-like"/>
    <property type="match status" value="1"/>
</dbReference>
<accession>A0A2A4IUY8</accession>
<dbReference type="InterPro" id="IPR003165">
    <property type="entry name" value="Piwi"/>
</dbReference>
<reference evidence="4" key="1">
    <citation type="submission" date="2017-09" db="EMBL/GenBank/DDBJ databases">
        <title>Contemporary evolution of a Lepidopteran species, Heliothis virescens, in response to modern agricultural practices.</title>
        <authorList>
            <person name="Fritz M.L."/>
            <person name="Deyonke A.M."/>
            <person name="Papanicolaou A."/>
            <person name="Micinski S."/>
            <person name="Westbrook J."/>
            <person name="Gould F."/>
        </authorList>
    </citation>
    <scope>NUCLEOTIDE SEQUENCE [LARGE SCALE GENOMIC DNA]</scope>
    <source>
        <strain evidence="4">HvINT-</strain>
        <tissue evidence="4">Whole body</tissue>
    </source>
</reference>